<dbReference type="PANTHER" id="PTHR43775">
    <property type="entry name" value="FATTY ACID SYNTHASE"/>
    <property type="match status" value="1"/>
</dbReference>
<dbReference type="InterPro" id="IPR013968">
    <property type="entry name" value="PKS_KR"/>
</dbReference>
<dbReference type="CDD" id="cd08953">
    <property type="entry name" value="KR_2_SDR_x"/>
    <property type="match status" value="1"/>
</dbReference>
<dbReference type="PANTHER" id="PTHR43775:SF51">
    <property type="entry name" value="INACTIVE PHENOLPHTHIOCEROL SYNTHESIS POLYKETIDE SYNTHASE TYPE I PKS1-RELATED"/>
    <property type="match status" value="1"/>
</dbReference>
<evidence type="ECO:0000256" key="1">
    <source>
        <dbReference type="ARBA" id="ARBA00022679"/>
    </source>
</evidence>
<dbReference type="Proteomes" id="UP001431572">
    <property type="component" value="Chromosome 2"/>
</dbReference>
<evidence type="ECO:0000256" key="2">
    <source>
        <dbReference type="PROSITE-ProRule" id="PRU01363"/>
    </source>
</evidence>
<feature type="active site" description="Proton donor; for dehydratase activity" evidence="2">
    <location>
        <position position="488"/>
    </location>
</feature>
<accession>A0A8T7M6G9</accession>
<dbReference type="SMART" id="SM00822">
    <property type="entry name" value="PKS_KR"/>
    <property type="match status" value="1"/>
</dbReference>
<dbReference type="InterPro" id="IPR049552">
    <property type="entry name" value="PKS_DH_N"/>
</dbReference>
<feature type="region of interest" description="C-terminal hotdog fold" evidence="2">
    <location>
        <begin position="426"/>
        <end position="571"/>
    </location>
</feature>
<organism evidence="4 6">
    <name type="scientific">Candidatus Chlorohelix allophototropha</name>
    <dbReference type="NCBI Taxonomy" id="3003348"/>
    <lineage>
        <taxon>Bacteria</taxon>
        <taxon>Bacillati</taxon>
        <taxon>Chloroflexota</taxon>
        <taxon>Chloroflexia</taxon>
        <taxon>Candidatus Chloroheliales</taxon>
        <taxon>Candidatus Chloroheliaceae</taxon>
        <taxon>Candidatus Chlorohelix</taxon>
    </lineage>
</organism>
<feature type="active site" description="Proton acceptor; for dehydratase activity" evidence="2">
    <location>
        <position position="316"/>
    </location>
</feature>
<dbReference type="PROSITE" id="PS52019">
    <property type="entry name" value="PKS_MFAS_DH"/>
    <property type="match status" value="1"/>
</dbReference>
<sequence>MSKFKPVDTNSVFAVSGGGRGITAECVVQIAHHFRCKFILLGRTSLSGEEPEWARGCFEEAELKKKFAAHLTAQGEKPTPVKVQKGLDALQARREISKTVRRVEEEGGQAVYLSVDITDSQTLKQALDKAQKITGAVTGIIHGAGNLADKLIENKTLADFENVFTTKVRGLINLLECLPPNKLSELVLFSSVAGFFGNAGQADYSMANEVLNKTALLVQKQQPECRVISLNWGPWDGGMVTPALREFYARRGIHVIPVEDGTQRLVDALETDTPGSTLVVVGPPLPEPERALPTAPQTFQLRRRLDPKANPFLVDHRIGGNPVLPAICVIDWVANACEQLFPGYTMYTSINNRVFKGLVFETDEVNDYTLELKEIEREGNDKLVFEATIWSVNEKGKRLYHYGARCDLRRKLPQPPIVEGIKIPQTSVLNGVDLYRDGTLFHGPAFQGVRRVLSVERESMLVECYLPAVSEKTQGQFPVQNFNPYAVDVQLQCMLIWARHFYQAGSLPLSIQHVEQYRTIPFDKVYYAAMQVQTSSEMGLIANVTAFDEHGVVYTRINGAEVTISQRLNSLFVPAELAGTTGATN</sequence>
<feature type="domain" description="PKS/mFAS DH" evidence="3">
    <location>
        <begin position="283"/>
        <end position="571"/>
    </location>
</feature>
<evidence type="ECO:0000259" key="3">
    <source>
        <dbReference type="PROSITE" id="PS52019"/>
    </source>
</evidence>
<reference evidence="5" key="2">
    <citation type="journal article" date="2024" name="Nature">
        <title>Anoxygenic phototroph of the Chloroflexota uses a type I reaction centre.</title>
        <authorList>
            <person name="Tsuji J.M."/>
            <person name="Shaw N.A."/>
            <person name="Nagashima S."/>
            <person name="Venkiteswaran J.J."/>
            <person name="Schiff S.L."/>
            <person name="Watanabe T."/>
            <person name="Fukui M."/>
            <person name="Hanada S."/>
            <person name="Tank M."/>
            <person name="Neufeld J.D."/>
        </authorList>
    </citation>
    <scope>NUCLEOTIDE SEQUENCE</scope>
    <source>
        <strain evidence="5">L227-S17</strain>
    </source>
</reference>
<keyword evidence="7" id="KW-1185">Reference proteome</keyword>
<name>A0A8T7M6G9_9CHLR</name>
<evidence type="ECO:0000313" key="4">
    <source>
        <dbReference type="EMBL" id="NWJ47671.1"/>
    </source>
</evidence>
<dbReference type="Gene3D" id="3.40.50.720">
    <property type="entry name" value="NAD(P)-binding Rossmann-like Domain"/>
    <property type="match status" value="1"/>
</dbReference>
<evidence type="ECO:0000313" key="5">
    <source>
        <dbReference type="EMBL" id="WJW69576.1"/>
    </source>
</evidence>
<dbReference type="Pfam" id="PF14765">
    <property type="entry name" value="PS-DH"/>
    <property type="match status" value="1"/>
</dbReference>
<dbReference type="GO" id="GO:0004312">
    <property type="term" value="F:fatty acid synthase activity"/>
    <property type="evidence" value="ECO:0007669"/>
    <property type="project" value="TreeGrafter"/>
</dbReference>
<dbReference type="Pfam" id="PF08659">
    <property type="entry name" value="KR"/>
    <property type="match status" value="1"/>
</dbReference>
<evidence type="ECO:0000313" key="7">
    <source>
        <dbReference type="Proteomes" id="UP001431572"/>
    </source>
</evidence>
<feature type="region of interest" description="N-terminal hotdog fold" evidence="2">
    <location>
        <begin position="283"/>
        <end position="405"/>
    </location>
</feature>
<dbReference type="InterPro" id="IPR050091">
    <property type="entry name" value="PKS_NRPS_Biosynth_Enz"/>
</dbReference>
<dbReference type="InterPro" id="IPR036291">
    <property type="entry name" value="NAD(P)-bd_dom_sf"/>
</dbReference>
<dbReference type="InterPro" id="IPR042104">
    <property type="entry name" value="PKS_dehydratase_sf"/>
</dbReference>
<reference evidence="4 6" key="1">
    <citation type="submission" date="2020-06" db="EMBL/GenBank/DDBJ databases">
        <title>Anoxygenic phototrophic Chloroflexota member uses a Type I reaction center.</title>
        <authorList>
            <person name="Tsuji J.M."/>
            <person name="Shaw N.A."/>
            <person name="Nagashima S."/>
            <person name="Venkiteswaran J."/>
            <person name="Schiff S.L."/>
            <person name="Hanada S."/>
            <person name="Tank M."/>
            <person name="Neufeld J.D."/>
        </authorList>
    </citation>
    <scope>NUCLEOTIDE SEQUENCE [LARGE SCALE GENOMIC DNA]</scope>
    <source>
        <strain evidence="4">L227-S17</strain>
    </source>
</reference>
<dbReference type="EMBL" id="JACATZ010000003">
    <property type="protein sequence ID" value="NWJ47671.1"/>
    <property type="molecule type" value="Genomic_DNA"/>
</dbReference>
<gene>
    <name evidence="4" type="ORF">HXX08_17595</name>
    <name evidence="5" type="ORF">OZ401_003202</name>
</gene>
<dbReference type="AlphaFoldDB" id="A0A8T7M6G9"/>
<dbReference type="EMBL" id="CP128400">
    <property type="protein sequence ID" value="WJW69576.1"/>
    <property type="molecule type" value="Genomic_DNA"/>
</dbReference>
<dbReference type="RefSeq" id="WP_341471458.1">
    <property type="nucleotide sequence ID" value="NZ_CP128400.1"/>
</dbReference>
<protein>
    <submittedName>
        <fullName evidence="4">SDR family NAD(P)-dependent oxidoreductase</fullName>
    </submittedName>
</protein>
<dbReference type="InterPro" id="IPR057326">
    <property type="entry name" value="KR_dom"/>
</dbReference>
<proteinExistence type="predicted"/>
<dbReference type="InterPro" id="IPR049900">
    <property type="entry name" value="PKS_mFAS_DH"/>
</dbReference>
<keyword evidence="1" id="KW-0808">Transferase</keyword>
<evidence type="ECO:0000313" key="6">
    <source>
        <dbReference type="Proteomes" id="UP000521676"/>
    </source>
</evidence>
<dbReference type="InterPro" id="IPR049551">
    <property type="entry name" value="PKS_DH_C"/>
</dbReference>
<dbReference type="SUPFAM" id="SSF51735">
    <property type="entry name" value="NAD(P)-binding Rossmann-fold domains"/>
    <property type="match status" value="1"/>
</dbReference>
<dbReference type="Proteomes" id="UP000521676">
    <property type="component" value="Unassembled WGS sequence"/>
</dbReference>
<dbReference type="Gene3D" id="3.10.129.110">
    <property type="entry name" value="Polyketide synthase dehydratase"/>
    <property type="match status" value="1"/>
</dbReference>
<dbReference type="Pfam" id="PF21089">
    <property type="entry name" value="PKS_DH_N"/>
    <property type="match status" value="1"/>
</dbReference>
<dbReference type="GO" id="GO:0006633">
    <property type="term" value="P:fatty acid biosynthetic process"/>
    <property type="evidence" value="ECO:0007669"/>
    <property type="project" value="TreeGrafter"/>
</dbReference>